<evidence type="ECO:0000313" key="2">
    <source>
        <dbReference type="Proteomes" id="UP000324800"/>
    </source>
</evidence>
<organism evidence="1 2">
    <name type="scientific">Streblomastix strix</name>
    <dbReference type="NCBI Taxonomy" id="222440"/>
    <lineage>
        <taxon>Eukaryota</taxon>
        <taxon>Metamonada</taxon>
        <taxon>Preaxostyla</taxon>
        <taxon>Oxymonadida</taxon>
        <taxon>Streblomastigidae</taxon>
        <taxon>Streblomastix</taxon>
    </lineage>
</organism>
<reference evidence="1 2" key="1">
    <citation type="submission" date="2019-03" db="EMBL/GenBank/DDBJ databases">
        <title>Single cell metagenomics reveals metabolic interactions within the superorganism composed of flagellate Streblomastix strix and complex community of Bacteroidetes bacteria on its surface.</title>
        <authorList>
            <person name="Treitli S.C."/>
            <person name="Kolisko M."/>
            <person name="Husnik F."/>
            <person name="Keeling P."/>
            <person name="Hampl V."/>
        </authorList>
    </citation>
    <scope>NUCLEOTIDE SEQUENCE [LARGE SCALE GENOMIC DNA]</scope>
    <source>
        <strain evidence="1">ST1C</strain>
    </source>
</reference>
<proteinExistence type="predicted"/>
<accession>A0A5J4VYP2</accession>
<protein>
    <submittedName>
        <fullName evidence="1">Uncharacterized protein</fullName>
    </submittedName>
</protein>
<name>A0A5J4VYP2_9EUKA</name>
<evidence type="ECO:0000313" key="1">
    <source>
        <dbReference type="EMBL" id="KAA6387652.1"/>
    </source>
</evidence>
<dbReference type="AlphaFoldDB" id="A0A5J4VYP2"/>
<dbReference type="Proteomes" id="UP000324800">
    <property type="component" value="Unassembled WGS sequence"/>
</dbReference>
<gene>
    <name evidence="1" type="ORF">EZS28_016823</name>
</gene>
<sequence>MFKAEIEALQADYGFVTSTFNKNDTSFHGKARCTQTVHVEQANNDRGPNLEISGDNQHIFENLEATENDFRTSGHLDGAQSYYGISAHHNREQIQMTKTQTRVFIRRRKGIIIEQKRRFQSLRATRTAQSQVNISKCILRGAETGGIRQAPQSTSPPLYYNNGEFRKEIAKIVGVNKHSLFDPNKMELRDS</sequence>
<comment type="caution">
    <text evidence="1">The sequence shown here is derived from an EMBL/GenBank/DDBJ whole genome shotgun (WGS) entry which is preliminary data.</text>
</comment>
<dbReference type="EMBL" id="SNRW01004291">
    <property type="protein sequence ID" value="KAA6387652.1"/>
    <property type="molecule type" value="Genomic_DNA"/>
</dbReference>